<dbReference type="Proteomes" id="UP001213000">
    <property type="component" value="Unassembled WGS sequence"/>
</dbReference>
<dbReference type="PANTHER" id="PTHR47642">
    <property type="entry name" value="ATP-DEPENDENT DNA HELICASE"/>
    <property type="match status" value="1"/>
</dbReference>
<protein>
    <recommendedName>
        <fullName evidence="1">ATP-dependent DNA helicase</fullName>
        <ecNumber evidence="1">5.6.2.3</ecNumber>
    </recommendedName>
</protein>
<comment type="caution">
    <text evidence="6">The sequence shown here is derived from an EMBL/GenBank/DDBJ whole genome shotgun (WGS) entry which is preliminary data.</text>
</comment>
<dbReference type="GO" id="GO:0006310">
    <property type="term" value="P:DNA recombination"/>
    <property type="evidence" value="ECO:0007669"/>
    <property type="project" value="UniProtKB-KW"/>
</dbReference>
<keyword evidence="1" id="KW-0067">ATP-binding</keyword>
<keyword evidence="1" id="KW-0547">Nucleotide-binding</keyword>
<keyword evidence="1" id="KW-0234">DNA repair</keyword>
<dbReference type="GO" id="GO:0016787">
    <property type="term" value="F:hydrolase activity"/>
    <property type="evidence" value="ECO:0007669"/>
    <property type="project" value="UniProtKB-KW"/>
</dbReference>
<feature type="region of interest" description="Disordered" evidence="2">
    <location>
        <begin position="1186"/>
        <end position="1214"/>
    </location>
</feature>
<dbReference type="Pfam" id="PF05970">
    <property type="entry name" value="PIF1"/>
    <property type="match status" value="1"/>
</dbReference>
<evidence type="ECO:0000259" key="4">
    <source>
        <dbReference type="Pfam" id="PF14214"/>
    </source>
</evidence>
<reference evidence="6" key="1">
    <citation type="submission" date="2022-07" db="EMBL/GenBank/DDBJ databases">
        <title>Genome Sequence of Leucocoprinus birnbaumii.</title>
        <authorList>
            <person name="Buettner E."/>
        </authorList>
    </citation>
    <scope>NUCLEOTIDE SEQUENCE</scope>
    <source>
        <strain evidence="6">VT141</strain>
    </source>
</reference>
<accession>A0AAD5W334</accession>
<dbReference type="InterPro" id="IPR046700">
    <property type="entry name" value="DUF6570"/>
</dbReference>
<evidence type="ECO:0000313" key="6">
    <source>
        <dbReference type="EMBL" id="KAJ3574918.1"/>
    </source>
</evidence>
<feature type="domain" description="DUF6570" evidence="5">
    <location>
        <begin position="227"/>
        <end position="374"/>
    </location>
</feature>
<dbReference type="CDD" id="cd18809">
    <property type="entry name" value="SF1_C_RecD"/>
    <property type="match status" value="1"/>
</dbReference>
<evidence type="ECO:0000256" key="1">
    <source>
        <dbReference type="RuleBase" id="RU363044"/>
    </source>
</evidence>
<dbReference type="InterPro" id="IPR027417">
    <property type="entry name" value="P-loop_NTPase"/>
</dbReference>
<evidence type="ECO:0000256" key="2">
    <source>
        <dbReference type="SAM" id="MobiDB-lite"/>
    </source>
</evidence>
<keyword evidence="1" id="KW-0227">DNA damage</keyword>
<dbReference type="Gene3D" id="3.40.50.300">
    <property type="entry name" value="P-loop containing nucleotide triphosphate hydrolases"/>
    <property type="match status" value="1"/>
</dbReference>
<name>A0AAD5W334_9AGAR</name>
<sequence length="1870" mass="209186">MAGELHYFPDGACIEWELSCLTKLDLRTTFPDRQMWSRNELRFCPDMLKAVVQFSLEDQTRLREKAAAKRSSAIQSRIETFQNEMQVDTAPDDGHDNIRGFISRPSVSIQSIEAAFPLADDVRQLLASGFMRPVSAETIRDRHCDYFALVSNDALRRAVCCCCGRRVFTKDLIVVGVAEIPNREILKPAQPHPAHVLHDGILLHRLGFTDEGTVYICVVCFKHLKKSSMPPLALANGMFIGDIPFELRVLTLAECILVAKYFPAVYIIKMYPCNPTAHYWNNALFNNGLRGNVSSYPLAPEDVHDYVNSNELPPSPRILCATICISFVGPKGNPEKCFPDVVLVRRDRVRAALNWLCRNNPLYADVQISEENLAMLPENGVPEEIVSGAHINTDVSLLAPEIDDYVPNGRSAGDEEADEQEVQYDAGLSYGVSGMPEAGDATDAPDNGPSIAPQVVPLQSSSVVDAMGSDLTDSNVLAAALENTAASAGVHLHIHQGNQFVNEYPRVDSATQQRTVGDPSNPNHLLGCFPWLFPYGLGGFETERTVNVPYEVHARWALDYADSRFRNDYFFIPMVFGVIRKRDFAHAATLQMSSGEFTRNLNALSQLTPQDFTLAAQEESQDASLRLIRSMIWGTVVQRGPPSLWVTINPSDIHNPVAQVLAGQDIDLDNFDPGVGPSSSERAEVIAKDPVAGAFFCHYVIRGVLGELFGLEAAHGSSHVSRKEGVLGKVAAYVGTIESQGRGTLHLHILLWLEECPTQQLMSKALEYPAFRERVKDYISSVIHADIDNLTDAQVHALPKDPNVSYNQPVDPDHPEYESLVRERERTLARNLQVHSCSPYKCLVKRNGQMACKRGAPFDRADSDWVEQDGTWGPKRHATMINGYNPSTLVNALCNNDAKLVTNGPETKDATFYISDYETKGNRGTYNTSALIGERMRAPDLDNPTTTDIAKQTKTLLNKCLNTLSRYQEFGGPQMAAALTGLPDRYLSHHYATIYLDAVRFVLRQEFPELRLPLGYDSEERAPHRKLAFVDGEVELKDQLREYQFRGDLLEGFSLYDFMLETYEGKPLRGDVPQSGTGPSAQPRIPYRDGINRSRVRVMRRDGHETMPNFVGKWFPRNDSPEERELYCSMILAVFRPWRRLCDLKGQFPTFDAAFNDFIGRAPTRLQRLLDNVQYYHLGMDRRQARRNETQILSPEQSARQDSEDAEAARAEQPRVFTEADVDALQKSQVNVKLAQFGQKAVHLGRDVGVFKGDSMTRHTTLPPPLYQAEPPQMERIEGWTTELQSFSRPLVSSSLRGVGEELQPHVGTSSGVQLAPVIEHQSHQPRVAIEPIPRHIPSARASLSELKSDQRMVHNIVEGQLLKHLNGEPHSQMLMLCLGEGGTGKSRLIHEIARTYIEHGVESWLARTATSGVAATLIDGETLHSWLGVGITQHEGNEWMAKGTREIQQRRRRNILGKRLLIIDECSMMTTKLLAMTSQLVEWVRSRQPTEGVVNVPSRPFGGMDVLMLGDFHQFPPVRRGGTALYDLCKKPSEIMGQEIYKQFEDVVSLKEQMRVQDAGWLDLLRHVRVGGCTSAHVELLESLTLTSTHCQRPDFDSRPWDDVVLITTRRAVRDEWNKAAILEHSHRSGQAMYISPREDLIGGSRVPSVEERYAIASKKDLDLEPEIHLARGMRVMIDFNLATEAYITNGTQGSIEDIWLDPREPAEHDRDDEGRIKLIYPPALILFRPDRPSPVRLNGVPASLVPIAPSVQKFNIKTMGGSVRVSCRQLELTAAYAFTDYKSQGQTLDRVLIDLDKPPGGGSAVTAFNAYVALSRVRNRDHIRILRPFDEKIFTTLPSSELANEDKRLMELDAATRAKYSVSGPVSQ</sequence>
<dbReference type="GO" id="GO:0043139">
    <property type="term" value="F:5'-3' DNA helicase activity"/>
    <property type="evidence" value="ECO:0007669"/>
    <property type="project" value="UniProtKB-EC"/>
</dbReference>
<dbReference type="GO" id="GO:0005524">
    <property type="term" value="F:ATP binding"/>
    <property type="evidence" value="ECO:0007669"/>
    <property type="project" value="UniProtKB-KW"/>
</dbReference>
<dbReference type="InterPro" id="IPR010285">
    <property type="entry name" value="DNA_helicase_pif1-like_DEAD"/>
</dbReference>
<keyword evidence="1" id="KW-0347">Helicase</keyword>
<dbReference type="Pfam" id="PF14214">
    <property type="entry name" value="Helitron_like_N"/>
    <property type="match status" value="1"/>
</dbReference>
<comment type="cofactor">
    <cofactor evidence="1">
        <name>Mg(2+)</name>
        <dbReference type="ChEBI" id="CHEBI:18420"/>
    </cofactor>
</comment>
<feature type="domain" description="Helitron helicase-like" evidence="4">
    <location>
        <begin position="623"/>
        <end position="751"/>
    </location>
</feature>
<feature type="region of interest" description="Disordered" evidence="2">
    <location>
        <begin position="433"/>
        <end position="453"/>
    </location>
</feature>
<evidence type="ECO:0000259" key="3">
    <source>
        <dbReference type="Pfam" id="PF05970"/>
    </source>
</evidence>
<proteinExistence type="inferred from homology"/>
<evidence type="ECO:0000259" key="5">
    <source>
        <dbReference type="Pfam" id="PF20209"/>
    </source>
</evidence>
<dbReference type="InterPro" id="IPR051055">
    <property type="entry name" value="PIF1_helicase"/>
</dbReference>
<dbReference type="GO" id="GO:0000723">
    <property type="term" value="P:telomere maintenance"/>
    <property type="evidence" value="ECO:0007669"/>
    <property type="project" value="InterPro"/>
</dbReference>
<gene>
    <name evidence="6" type="ORF">NP233_g1427</name>
</gene>
<feature type="domain" description="DNA helicase Pif1-like DEAD-box helicase" evidence="3">
    <location>
        <begin position="1348"/>
        <end position="1560"/>
    </location>
</feature>
<dbReference type="Pfam" id="PF20209">
    <property type="entry name" value="DUF6570"/>
    <property type="match status" value="1"/>
</dbReference>
<dbReference type="SUPFAM" id="SSF52540">
    <property type="entry name" value="P-loop containing nucleoside triphosphate hydrolases"/>
    <property type="match status" value="2"/>
</dbReference>
<evidence type="ECO:0000313" key="7">
    <source>
        <dbReference type="Proteomes" id="UP001213000"/>
    </source>
</evidence>
<dbReference type="GO" id="GO:0006281">
    <property type="term" value="P:DNA repair"/>
    <property type="evidence" value="ECO:0007669"/>
    <property type="project" value="UniProtKB-KW"/>
</dbReference>
<keyword evidence="1" id="KW-0233">DNA recombination</keyword>
<organism evidence="6 7">
    <name type="scientific">Leucocoprinus birnbaumii</name>
    <dbReference type="NCBI Taxonomy" id="56174"/>
    <lineage>
        <taxon>Eukaryota</taxon>
        <taxon>Fungi</taxon>
        <taxon>Dikarya</taxon>
        <taxon>Basidiomycota</taxon>
        <taxon>Agaricomycotina</taxon>
        <taxon>Agaricomycetes</taxon>
        <taxon>Agaricomycetidae</taxon>
        <taxon>Agaricales</taxon>
        <taxon>Agaricineae</taxon>
        <taxon>Agaricaceae</taxon>
        <taxon>Leucocoprinus</taxon>
    </lineage>
</organism>
<dbReference type="EMBL" id="JANIEX010000053">
    <property type="protein sequence ID" value="KAJ3574918.1"/>
    <property type="molecule type" value="Genomic_DNA"/>
</dbReference>
<comment type="similarity">
    <text evidence="1">Belongs to the helicase family.</text>
</comment>
<keyword evidence="7" id="KW-1185">Reference proteome</keyword>
<keyword evidence="1" id="KW-0378">Hydrolase</keyword>
<dbReference type="InterPro" id="IPR025476">
    <property type="entry name" value="Helitron_helicase-like"/>
</dbReference>
<feature type="compositionally biased region" description="Basic and acidic residues" evidence="2">
    <location>
        <begin position="1199"/>
        <end position="1213"/>
    </location>
</feature>
<dbReference type="EC" id="5.6.2.3" evidence="1"/>
<comment type="catalytic activity">
    <reaction evidence="1">
        <text>ATP + H2O = ADP + phosphate + H(+)</text>
        <dbReference type="Rhea" id="RHEA:13065"/>
        <dbReference type="ChEBI" id="CHEBI:15377"/>
        <dbReference type="ChEBI" id="CHEBI:15378"/>
        <dbReference type="ChEBI" id="CHEBI:30616"/>
        <dbReference type="ChEBI" id="CHEBI:43474"/>
        <dbReference type="ChEBI" id="CHEBI:456216"/>
        <dbReference type="EC" id="5.6.2.3"/>
    </reaction>
</comment>